<gene>
    <name evidence="2" type="ORF">DW070_00440</name>
</gene>
<evidence type="ECO:0000313" key="2">
    <source>
        <dbReference type="EMBL" id="RGB82448.1"/>
    </source>
</evidence>
<evidence type="ECO:0000256" key="1">
    <source>
        <dbReference type="ARBA" id="ARBA00022679"/>
    </source>
</evidence>
<dbReference type="Proteomes" id="UP000260773">
    <property type="component" value="Unassembled WGS sequence"/>
</dbReference>
<dbReference type="Gene3D" id="3.30.1540.10">
    <property type="entry name" value="formyl-coa transferase, domain 3"/>
    <property type="match status" value="1"/>
</dbReference>
<dbReference type="RefSeq" id="WP_117526505.1">
    <property type="nucleotide sequence ID" value="NZ_JAQENQ010000011.1"/>
</dbReference>
<proteinExistence type="predicted"/>
<accession>A0A3E2TTE3</accession>
<dbReference type="Pfam" id="PF02515">
    <property type="entry name" value="CoA_transf_3"/>
    <property type="match status" value="1"/>
</dbReference>
<dbReference type="PANTHER" id="PTHR48207">
    <property type="entry name" value="SUCCINATE--HYDROXYMETHYLGLUTARATE COA-TRANSFERASE"/>
    <property type="match status" value="1"/>
</dbReference>
<dbReference type="PANTHER" id="PTHR48207:SF3">
    <property type="entry name" value="SUCCINATE--HYDROXYMETHYLGLUTARATE COA-TRANSFERASE"/>
    <property type="match status" value="1"/>
</dbReference>
<dbReference type="SUPFAM" id="SSF89796">
    <property type="entry name" value="CoA-transferase family III (CaiB/BaiF)"/>
    <property type="match status" value="1"/>
</dbReference>
<reference evidence="2 3" key="1">
    <citation type="submission" date="2018-08" db="EMBL/GenBank/DDBJ databases">
        <title>A genome reference for cultivated species of the human gut microbiota.</title>
        <authorList>
            <person name="Zou Y."/>
            <person name="Xue W."/>
            <person name="Luo G."/>
        </authorList>
    </citation>
    <scope>NUCLEOTIDE SEQUENCE [LARGE SCALE GENOMIC DNA]</scope>
    <source>
        <strain evidence="2 3">AF45-17</strain>
    </source>
</reference>
<name>A0A3E2TTE3_9FIRM</name>
<dbReference type="GO" id="GO:0008410">
    <property type="term" value="F:CoA-transferase activity"/>
    <property type="evidence" value="ECO:0007669"/>
    <property type="project" value="TreeGrafter"/>
</dbReference>
<dbReference type="InterPro" id="IPR050483">
    <property type="entry name" value="CoA-transferase_III_domain"/>
</dbReference>
<dbReference type="EMBL" id="QVEP01000001">
    <property type="protein sequence ID" value="RGB82448.1"/>
    <property type="molecule type" value="Genomic_DNA"/>
</dbReference>
<dbReference type="InterPro" id="IPR044855">
    <property type="entry name" value="CoA-Trfase_III_dom3_sf"/>
</dbReference>
<sequence>MFKPLEGVKVIDLTYFVAGPGAAKILADWGADVIKVEPSFGDPGRGTGGTMNDPTEKDCNPFYTAYNANKRGLSLNLKAQEGKDILDKLLETADVFITSYRTGALVRLGLDYDTLSKKHPHIIWAQINGFGDFGPAKDNPGFDTVAFWARSGAMIDIAEKNTSPINPPIGFGDATTSCSLSGGICAALYQKQKTGKGCKVMVSLFSQAIWNNSALIVSTQYGDEYPKTRRNAVSPVIDSFECSDGKWIFLSILEPDRYYNDLMEKCLDRPDLKDDPRFTPAANGKANAEELIAVISEEFKKHTQDEMVRRLTAADIAHERIQHVQEVLDDPQALANKYVVPVQNLDGTFTKQSMSPVRFAVKEPTCIEDIDPTIECQAPMVGQHSVEILKEYGYDDAAIEKLMASGVVTVDKL</sequence>
<dbReference type="InterPro" id="IPR003673">
    <property type="entry name" value="CoA-Trfase_fam_III"/>
</dbReference>
<comment type="caution">
    <text evidence="2">The sequence shown here is derived from an EMBL/GenBank/DDBJ whole genome shotgun (WGS) entry which is preliminary data.</text>
</comment>
<dbReference type="Gene3D" id="3.40.50.10540">
    <property type="entry name" value="Crotonobetainyl-coa:carnitine coa-transferase, domain 1"/>
    <property type="match status" value="1"/>
</dbReference>
<keyword evidence="1 2" id="KW-0808">Transferase</keyword>
<evidence type="ECO:0000313" key="3">
    <source>
        <dbReference type="Proteomes" id="UP000260773"/>
    </source>
</evidence>
<dbReference type="AlphaFoldDB" id="A0A3E2TTE3"/>
<dbReference type="InterPro" id="IPR023606">
    <property type="entry name" value="CoA-Trfase_III_dom_1_sf"/>
</dbReference>
<organism evidence="2 3">
    <name type="scientific">Coprococcus catus</name>
    <dbReference type="NCBI Taxonomy" id="116085"/>
    <lineage>
        <taxon>Bacteria</taxon>
        <taxon>Bacillati</taxon>
        <taxon>Bacillota</taxon>
        <taxon>Clostridia</taxon>
        <taxon>Lachnospirales</taxon>
        <taxon>Lachnospiraceae</taxon>
        <taxon>Coprococcus</taxon>
    </lineage>
</organism>
<protein>
    <submittedName>
        <fullName evidence="2">CoA transferase</fullName>
    </submittedName>
</protein>